<dbReference type="KEGG" id="spav:Spa2297_34245"/>
<protein>
    <submittedName>
        <fullName evidence="1">Uncharacterized protein</fullName>
    </submittedName>
</protein>
<evidence type="ECO:0000313" key="2">
    <source>
        <dbReference type="Proteomes" id="UP000078468"/>
    </source>
</evidence>
<dbReference type="RefSeq" id="WP_064732458.1">
    <property type="nucleotide sequence ID" value="NZ_BMRX01000040.1"/>
</dbReference>
<dbReference type="EMBL" id="CP015867">
    <property type="protein sequence ID" value="ANJ12130.1"/>
    <property type="molecule type" value="Genomic_DNA"/>
</dbReference>
<evidence type="ECO:0000313" key="1">
    <source>
        <dbReference type="EMBL" id="ANJ12130.1"/>
    </source>
</evidence>
<keyword evidence="1" id="KW-0614">Plasmid</keyword>
<sequence>MKTCPTHQGAPPPPPSMPHRAGPSGTGYVCKGCGAAAGSPEEQRSHHCPCCGEQFEDGCTGRPPCRTCPHCGTVDTRTGQWLPPTDPLADFLADRYTRSEWFRAWEQASVRFGHDIAHRLAQVTTEIDRAHLYGEIVVGRQRLGIRYGPRGFQAAAPCPRRNECRRGRLWTPVWTRQDLLALHLHGPGLDATECDRARLHRV</sequence>
<accession>A0A191VB39</accession>
<name>A0A191VB39_9ACTN</name>
<dbReference type="Proteomes" id="UP000078468">
    <property type="component" value="Plasmid pspa1"/>
</dbReference>
<reference evidence="1 2" key="1">
    <citation type="submission" date="2016-05" db="EMBL/GenBank/DDBJ databases">
        <title>Non-Contiguous Finished Genome Sequence of Streptomyces parvulus 2297 Integrated Site-Specifically with Actinophage R4.</title>
        <authorList>
            <person name="Nishizawa T."/>
            <person name="Miura T."/>
            <person name="Harada C."/>
            <person name="Guo Y."/>
            <person name="Narisawa K."/>
            <person name="Ohta H."/>
            <person name="Takahashi H."/>
            <person name="Shirai M."/>
        </authorList>
    </citation>
    <scope>NUCLEOTIDE SEQUENCE [LARGE SCALE GENOMIC DNA]</scope>
    <source>
        <strain evidence="1 2">2297</strain>
        <plasmid evidence="2">pspa1</plasmid>
    </source>
</reference>
<dbReference type="AlphaFoldDB" id="A0A191VB39"/>
<gene>
    <name evidence="1" type="ORF">Spa2297_34245</name>
</gene>
<proteinExistence type="predicted"/>
<geneLocation type="plasmid" evidence="2">
    <name>pspa1</name>
</geneLocation>
<organism evidence="1 2">
    <name type="scientific">Streptomyces parvulus</name>
    <dbReference type="NCBI Taxonomy" id="146923"/>
    <lineage>
        <taxon>Bacteria</taxon>
        <taxon>Bacillati</taxon>
        <taxon>Actinomycetota</taxon>
        <taxon>Actinomycetes</taxon>
        <taxon>Kitasatosporales</taxon>
        <taxon>Streptomycetaceae</taxon>
        <taxon>Streptomyces</taxon>
    </lineage>
</organism>
<dbReference type="GeneID" id="91309964"/>